<dbReference type="Proteomes" id="UP000682416">
    <property type="component" value="Chromosome"/>
</dbReference>
<protein>
    <submittedName>
        <fullName evidence="2">Spore-associated protein A</fullName>
    </submittedName>
</protein>
<name>A0A975QL04_9ACTN</name>
<evidence type="ECO:0000256" key="1">
    <source>
        <dbReference type="SAM" id="SignalP"/>
    </source>
</evidence>
<proteinExistence type="predicted"/>
<gene>
    <name evidence="2" type="ORF">KGD82_01360</name>
</gene>
<evidence type="ECO:0000313" key="3">
    <source>
        <dbReference type="Proteomes" id="UP000682416"/>
    </source>
</evidence>
<keyword evidence="1" id="KW-0732">Signal</keyword>
<dbReference type="KEGG" id="nec:KGD82_01360"/>
<feature type="signal peptide" evidence="1">
    <location>
        <begin position="1"/>
        <end position="28"/>
    </location>
</feature>
<accession>A0A975QL04</accession>
<dbReference type="EMBL" id="CP074402">
    <property type="protein sequence ID" value="QVJ01745.1"/>
    <property type="molecule type" value="Genomic_DNA"/>
</dbReference>
<dbReference type="AlphaFoldDB" id="A0A975QL04"/>
<keyword evidence="3" id="KW-1185">Reference proteome</keyword>
<evidence type="ECO:0000313" key="2">
    <source>
        <dbReference type="EMBL" id="QVJ01745.1"/>
    </source>
</evidence>
<organism evidence="2 3">
    <name type="scientific">Nocardiopsis eucommiae</name>
    <dbReference type="NCBI Taxonomy" id="2831970"/>
    <lineage>
        <taxon>Bacteria</taxon>
        <taxon>Bacillati</taxon>
        <taxon>Actinomycetota</taxon>
        <taxon>Actinomycetes</taxon>
        <taxon>Streptosporangiales</taxon>
        <taxon>Nocardiopsidaceae</taxon>
        <taxon>Nocardiopsis</taxon>
    </lineage>
</organism>
<feature type="chain" id="PRO_5038122620" evidence="1">
    <location>
        <begin position="29"/>
        <end position="140"/>
    </location>
</feature>
<sequence length="140" mass="14417">MIKNLRSVMLLSAALTLGSAAMATPATAADSPIVAYNGVCGSGYNVVNHANIGNKGTVFLTYNSSNGNNCAVTVRKGTGSAIQMVVGLKRTSDSPSQAVQDEGNYTSYAGPVYRQAAGQCVDWYGNITGTNVNRNGTNCG</sequence>
<reference evidence="2" key="1">
    <citation type="submission" date="2021-05" db="EMBL/GenBank/DDBJ databases">
        <authorList>
            <person name="Kaiqin L."/>
            <person name="Jian G."/>
        </authorList>
    </citation>
    <scope>NUCLEOTIDE SEQUENCE</scope>
    <source>
        <strain evidence="2">HDS5</strain>
    </source>
</reference>